<dbReference type="InterPro" id="IPR011727">
    <property type="entry name" value="CHP02117"/>
</dbReference>
<evidence type="ECO:0000313" key="1">
    <source>
        <dbReference type="EMBL" id="GAA3897566.1"/>
    </source>
</evidence>
<protein>
    <submittedName>
        <fullName evidence="1">TIGR02117 family protein</fullName>
    </submittedName>
</protein>
<dbReference type="Proteomes" id="UP001500827">
    <property type="component" value="Unassembled WGS sequence"/>
</dbReference>
<gene>
    <name evidence="1" type="ORF">GCM10022276_15670</name>
</gene>
<dbReference type="NCBIfam" id="TIGR02117">
    <property type="entry name" value="chp_urease_rgn"/>
    <property type="match status" value="1"/>
</dbReference>
<reference evidence="2" key="1">
    <citation type="journal article" date="2019" name="Int. J. Syst. Evol. Microbiol.">
        <title>The Global Catalogue of Microorganisms (GCM) 10K type strain sequencing project: providing services to taxonomists for standard genome sequencing and annotation.</title>
        <authorList>
            <consortium name="The Broad Institute Genomics Platform"/>
            <consortium name="The Broad Institute Genome Sequencing Center for Infectious Disease"/>
            <person name="Wu L."/>
            <person name="Ma J."/>
        </authorList>
    </citation>
    <scope>NUCLEOTIDE SEQUENCE [LARGE SCALE GENOMIC DNA]</scope>
    <source>
        <strain evidence="2">JCM 17543</strain>
    </source>
</reference>
<dbReference type="Pfam" id="PF09601">
    <property type="entry name" value="DUF2459"/>
    <property type="match status" value="1"/>
</dbReference>
<dbReference type="EMBL" id="BAABBM010000001">
    <property type="protein sequence ID" value="GAA3897566.1"/>
    <property type="molecule type" value="Genomic_DNA"/>
</dbReference>
<organism evidence="1 2">
    <name type="scientific">Sphingomonas limnosediminicola</name>
    <dbReference type="NCBI Taxonomy" id="940133"/>
    <lineage>
        <taxon>Bacteria</taxon>
        <taxon>Pseudomonadati</taxon>
        <taxon>Pseudomonadota</taxon>
        <taxon>Alphaproteobacteria</taxon>
        <taxon>Sphingomonadales</taxon>
        <taxon>Sphingomonadaceae</taxon>
        <taxon>Sphingomonas</taxon>
    </lineage>
</organism>
<dbReference type="RefSeq" id="WP_344699122.1">
    <property type="nucleotide sequence ID" value="NZ_BAABBM010000001.1"/>
</dbReference>
<accession>A0ABP7LDE0</accession>
<comment type="caution">
    <text evidence="1">The sequence shown here is derived from an EMBL/GenBank/DDBJ whole genome shotgun (WGS) entry which is preliminary data.</text>
</comment>
<proteinExistence type="predicted"/>
<name>A0ABP7LDE0_9SPHN</name>
<sequence>MARRRKKAKSGKWFGQIAAAFLAVPALYLLAALVGSLVPVNRGWSEPDQGTTIYLADNGIHTDIVMPMQAQGLDWAPLYPASDFGGRAHGMRWIAFGAGERRVYLDTPTWWDITPRTISSALTGGRRVMHVEYVRGAADAVREIRLRPEEYRRLWTAIRADLVLDARGRPRRIHHRGYNCCDAFYEAVGRASAIRTCNEWTASRLRLAGIKTSLWPPFGQGLVWRYRRIGS</sequence>
<evidence type="ECO:0000313" key="2">
    <source>
        <dbReference type="Proteomes" id="UP001500827"/>
    </source>
</evidence>
<keyword evidence="2" id="KW-1185">Reference proteome</keyword>